<dbReference type="PANTHER" id="PTHR46825:SF7">
    <property type="entry name" value="D-ALANYL-D-ALANINE CARBOXYPEPTIDASE"/>
    <property type="match status" value="1"/>
</dbReference>
<name>A0A919Q0L7_9MICO</name>
<dbReference type="SUPFAM" id="SSF56601">
    <property type="entry name" value="beta-lactamase/transpeptidase-like"/>
    <property type="match status" value="1"/>
</dbReference>
<dbReference type="EMBL" id="BONR01000001">
    <property type="protein sequence ID" value="GIG53489.1"/>
    <property type="molecule type" value="Genomic_DNA"/>
</dbReference>
<keyword evidence="3" id="KW-1185">Reference proteome</keyword>
<sequence length="302" mass="31319">MLVAARAGGSTSWAAYGVPDTADAEIGSVSKGLTGLLLHEAIDRAEVSLGTTLGGALGRPEASYAPLTLGAVASHRSGLPSQPPMPGERSLARRTWRMWRHGENPYGDSVADLLDQAADARIGRDRFVYSNLGFELLGAALARAAGDCFPGVLRERVLEPLGMTRAHVPVREADLRPESLTGRSRGGRPHAAWVGDAIGPAGGVRCTAADLAALLDGLVERSAPGIGALEARADATGGSRIGAAWLTTSVRGREVVWHNGRTGGFASWVGVDRARETAVAIVSATAMSVDDAGFRSLEALSP</sequence>
<dbReference type="InterPro" id="IPR050491">
    <property type="entry name" value="AmpC-like"/>
</dbReference>
<evidence type="ECO:0000313" key="3">
    <source>
        <dbReference type="Proteomes" id="UP000652354"/>
    </source>
</evidence>
<dbReference type="AlphaFoldDB" id="A0A919Q0L7"/>
<dbReference type="Pfam" id="PF00144">
    <property type="entry name" value="Beta-lactamase"/>
    <property type="match status" value="1"/>
</dbReference>
<accession>A0A919Q0L7</accession>
<organism evidence="2 3">
    <name type="scientific">Demequina activiva</name>
    <dbReference type="NCBI Taxonomy" id="1582364"/>
    <lineage>
        <taxon>Bacteria</taxon>
        <taxon>Bacillati</taxon>
        <taxon>Actinomycetota</taxon>
        <taxon>Actinomycetes</taxon>
        <taxon>Micrococcales</taxon>
        <taxon>Demequinaceae</taxon>
        <taxon>Demequina</taxon>
    </lineage>
</organism>
<dbReference type="InterPro" id="IPR012338">
    <property type="entry name" value="Beta-lactam/transpept-like"/>
</dbReference>
<evidence type="ECO:0000259" key="1">
    <source>
        <dbReference type="Pfam" id="PF00144"/>
    </source>
</evidence>
<dbReference type="InterPro" id="IPR001466">
    <property type="entry name" value="Beta-lactam-related"/>
</dbReference>
<dbReference type="Gene3D" id="3.40.710.10">
    <property type="entry name" value="DD-peptidase/beta-lactamase superfamily"/>
    <property type="match status" value="1"/>
</dbReference>
<feature type="domain" description="Beta-lactamase-related" evidence="1">
    <location>
        <begin position="3"/>
        <end position="288"/>
    </location>
</feature>
<protein>
    <recommendedName>
        <fullName evidence="1">Beta-lactamase-related domain-containing protein</fullName>
    </recommendedName>
</protein>
<dbReference type="Proteomes" id="UP000652354">
    <property type="component" value="Unassembled WGS sequence"/>
</dbReference>
<comment type="caution">
    <text evidence="2">The sequence shown here is derived from an EMBL/GenBank/DDBJ whole genome shotgun (WGS) entry which is preliminary data.</text>
</comment>
<dbReference type="PANTHER" id="PTHR46825">
    <property type="entry name" value="D-ALANYL-D-ALANINE-CARBOXYPEPTIDASE/ENDOPEPTIDASE AMPH"/>
    <property type="match status" value="1"/>
</dbReference>
<reference evidence="2" key="1">
    <citation type="submission" date="2021-01" db="EMBL/GenBank/DDBJ databases">
        <title>Whole genome shotgun sequence of Demequina activiva NBRC 110675.</title>
        <authorList>
            <person name="Komaki H."/>
            <person name="Tamura T."/>
        </authorList>
    </citation>
    <scope>NUCLEOTIDE SEQUENCE</scope>
    <source>
        <strain evidence="2">NBRC 110675</strain>
    </source>
</reference>
<proteinExistence type="predicted"/>
<gene>
    <name evidence="2" type="ORF">Dac01nite_02410</name>
</gene>
<evidence type="ECO:0000313" key="2">
    <source>
        <dbReference type="EMBL" id="GIG53489.1"/>
    </source>
</evidence>